<evidence type="ECO:0000313" key="4">
    <source>
        <dbReference type="EMBL" id="SDH08577.1"/>
    </source>
</evidence>
<evidence type="ECO:0000256" key="2">
    <source>
        <dbReference type="SAM" id="MobiDB-lite"/>
    </source>
</evidence>
<dbReference type="Proteomes" id="UP000199495">
    <property type="component" value="Unassembled WGS sequence"/>
</dbReference>
<feature type="transmembrane region" description="Helical" evidence="3">
    <location>
        <begin position="1248"/>
        <end position="1267"/>
    </location>
</feature>
<keyword evidence="3" id="KW-0472">Membrane</keyword>
<evidence type="ECO:0000256" key="3">
    <source>
        <dbReference type="SAM" id="Phobius"/>
    </source>
</evidence>
<name>A0A1G7ZJ21_9HYPH</name>
<keyword evidence="5" id="KW-1185">Reference proteome</keyword>
<proteinExistence type="predicted"/>
<protein>
    <submittedName>
        <fullName evidence="4">Uncharacterized protein</fullName>
    </submittedName>
</protein>
<evidence type="ECO:0000313" key="5">
    <source>
        <dbReference type="Proteomes" id="UP000199495"/>
    </source>
</evidence>
<accession>A0A1G7ZJ21</accession>
<keyword evidence="3" id="KW-1133">Transmembrane helix</keyword>
<feature type="region of interest" description="Disordered" evidence="2">
    <location>
        <begin position="1"/>
        <end position="26"/>
    </location>
</feature>
<sequence length="1407" mass="155012">MALVDRPQTRISNPNDMTGIDLRPPSEEVDVGPGALIGAAFRMENPLVSMLSRQSAGGPVDPDFDWWGSISGTPYEPYSARFANVFNRAQADALKAQIDRENADRRTIDAAGGWGLLASIGAGVFSPEILLPGGNIYRGVRAGQAAARTAVSTATWAGVGATTAELALQSTQETRTATESALNIGGSVILGGALGGGISAAVSRMDWARFSAAADADLRQPFDGVDPQRANEDALQGELQRRLASNETASDAGAAARTVDTLEDLTIAGRAAQFTGQAFGGLNPVLRTLQSPSVEVRNIATRLYENPIYMRKNMEGQASAPGVETLVKEYTQGHVARAIEQHQNIYREFRQNGGTMSQSDFNRAVGQAMRRSDTAADPRVSKAAEAWRRDVFNPLKEQAIEAGLLPADVSVSTAESYFSRVYNVPMMIAQEQRFKGIVRNWADEVISSLQFKSEEITIGNRIVEAETAADQFSAARQRFETSTQNLEAREARRAGMVRNLEETELSLMQAREEAPPPELLRILRNAGDTQDAITAVREARQARRSGANRSYRERFPVLSLLRDRGGVRVGTPLDADLRALGVTPQSHPGLFRKAGGRSDVDNLVWGEDEILTQNLNPIENGYLAPNDIMEAIRAEIGGTPLRTEDQRMMDQNVDALVDYADSWLDQVGLGRNASVKEVRDYLRTITAANRQYDDMIARVDRLEAELQKFDTATDPLVNERIVREEAMIEAETQMQALNEEILQYQDIARASPNVGIILDYATAKRDLGKQRIRQSAVARRVQALKRVEQRGRLNDDLARELRLKTDELTRFDPAINRLEAKVEKLQPMLPKMRQELPDFVSDADRQDYVNEIVNNIYDTLLGRNADGEIPRDIVAATRGPLKERTFNIPDRMIEDFLESDVEKVARRYARVMAADVELTRTFGRADMKEQIDAVRAEYTTARERVEADLDDAGNPKNTPRAQIEKRLRELTNREKTDVQDIRALRDLIRGTYKREENASNYARVARVAGTLNYLRALGGVTISSLSDVSRHVMVHGLGPVMNDGLVPMIRNLKGFKMSVQEAKTAGAVTERLLNTRLATWADIADPYSASSPFERFMDNTAAVFSKLNGLVFWNDFQKSFASVLTQSRILRGSTDYASLGKRERAYLAYLGIDAGMAERIGRQFQRHGTTEDGDIRVAGTDDWDDIEARRIYRAAINKDVDTTIVTRGVGDVPLFMHTPTGRLVGQFKSFALASNQRMLMRGLQERPSGFVAGTMMAATVGMMIYWLKSVESNRMDDISDNPGRWIAEGLDRSGIFALAFEVNNTVEKAFGVGAYGALSALFPSSDQDGKSSRYIMRSTAAGFAGPTADFIDTAVRAVAAIKDTTSGDGLTEGDINAIRRLAPFASLPGIRSFVEYVGIPAVVEGVN</sequence>
<evidence type="ECO:0000256" key="1">
    <source>
        <dbReference type="SAM" id="Coils"/>
    </source>
</evidence>
<feature type="coiled-coil region" evidence="1">
    <location>
        <begin position="685"/>
        <end position="747"/>
    </location>
</feature>
<gene>
    <name evidence="4" type="ORF">SAMN04487974_12041</name>
</gene>
<keyword evidence="1" id="KW-0175">Coiled coil</keyword>
<dbReference type="EMBL" id="FNCS01000020">
    <property type="protein sequence ID" value="SDH08577.1"/>
    <property type="molecule type" value="Genomic_DNA"/>
</dbReference>
<keyword evidence="3" id="KW-0812">Transmembrane</keyword>
<organism evidence="4 5">
    <name type="scientific">Pelagibacterium luteolum</name>
    <dbReference type="NCBI Taxonomy" id="440168"/>
    <lineage>
        <taxon>Bacteria</taxon>
        <taxon>Pseudomonadati</taxon>
        <taxon>Pseudomonadota</taxon>
        <taxon>Alphaproteobacteria</taxon>
        <taxon>Hyphomicrobiales</taxon>
        <taxon>Devosiaceae</taxon>
        <taxon>Pelagibacterium</taxon>
    </lineage>
</organism>
<dbReference type="STRING" id="440168.SAMN04487974_12041"/>
<dbReference type="RefSeq" id="WP_090598994.1">
    <property type="nucleotide sequence ID" value="NZ_FNCS01000020.1"/>
</dbReference>
<reference evidence="4 5" key="1">
    <citation type="submission" date="2016-10" db="EMBL/GenBank/DDBJ databases">
        <authorList>
            <person name="de Groot N.N."/>
        </authorList>
    </citation>
    <scope>NUCLEOTIDE SEQUENCE [LARGE SCALE GENOMIC DNA]</scope>
    <source>
        <strain evidence="4 5">CGMCC 1.10267</strain>
    </source>
</reference>